<name>A0A0N9Q953_9VIRU</name>
<dbReference type="KEGG" id="vg:26048881"/>
<accession>A0A0N9Q953</accession>
<organism evidence="1 2">
    <name type="scientific">Chrysochromulina ericina virus CeV-01B</name>
    <dbReference type="NCBI Taxonomy" id="3070830"/>
    <lineage>
        <taxon>Viruses</taxon>
        <taxon>Varidnaviria</taxon>
        <taxon>Bamfordvirae</taxon>
        <taxon>Nucleocytoviricota</taxon>
        <taxon>Megaviricetes</taxon>
        <taxon>Imitervirales</taxon>
        <taxon>Mesomimiviridae</taxon>
        <taxon>Tethysvirus</taxon>
        <taxon>Tethysvirus raunefjordenense</taxon>
    </lineage>
</organism>
<proteinExistence type="predicted"/>
<evidence type="ECO:0000313" key="1">
    <source>
        <dbReference type="EMBL" id="ALH22920.1"/>
    </source>
</evidence>
<dbReference type="Proteomes" id="UP000203826">
    <property type="component" value="Segment"/>
</dbReference>
<sequence length="241" mass="28457">MLVLQNWSGRLGNNIAQLVNIIDIAIYFNHNVTFKKKHYFFNVLVIQNYFSKNNNNEIITGDFFWNIRAQIPKEILDENTEKRNKILKDAFLINNINKLSENDLVIHIRSGDLFSQYPHSAYVPPPLAYYTKEINKHKYDKIYIVCEDTINPVVNKLLQLYKNSIYKKNNLVEDVKLLLGATNIIYSVGTLVPNLMLLSNNIKFIYGEAFNNKELQDYYLLMKPWRNTKIQRDYIVTYNYN</sequence>
<reference evidence="1 2" key="1">
    <citation type="journal article" date="2015" name="Genome Announc.">
        <title>The 474-Kilobase-Pair Complete Genome Sequence of CeV-01B, a Virus Infecting Haptolina (Chrysochromulina) ericina (Prymnesiophyceae).</title>
        <authorList>
            <person name="Gallot-Lavallee L."/>
            <person name="Pagarete A."/>
            <person name="Legendre M."/>
            <person name="Santini S."/>
            <person name="Sandaa R.A."/>
            <person name="Himmelbauer H."/>
            <person name="Ogata H."/>
            <person name="Bratbak G."/>
            <person name="Claverie J.M."/>
        </authorList>
    </citation>
    <scope>NUCLEOTIDE SEQUENCE [LARGE SCALE GENOMIC DNA]</scope>
    <source>
        <strain evidence="1">CeV-01B</strain>
    </source>
</reference>
<protein>
    <submittedName>
        <fullName evidence="1">Uncharacterized protein</fullName>
    </submittedName>
</protein>
<gene>
    <name evidence="1" type="ORF">ceV_014</name>
</gene>
<evidence type="ECO:0000313" key="2">
    <source>
        <dbReference type="Proteomes" id="UP000203826"/>
    </source>
</evidence>
<keyword evidence="2" id="KW-1185">Reference proteome</keyword>
<dbReference type="EMBL" id="KT820662">
    <property type="protein sequence ID" value="ALH22920.1"/>
    <property type="molecule type" value="Genomic_DNA"/>
</dbReference>